<dbReference type="PANTHER" id="PTHR32331">
    <property type="entry name" value="UPF0313 PROTEIN YGIQ"/>
    <property type="match status" value="1"/>
</dbReference>
<evidence type="ECO:0000256" key="4">
    <source>
        <dbReference type="ARBA" id="ARBA00023004"/>
    </source>
</evidence>
<evidence type="ECO:0000256" key="6">
    <source>
        <dbReference type="HAMAP-Rule" id="MF_01251"/>
    </source>
</evidence>
<keyword evidence="2 6" id="KW-0949">S-adenosyl-L-methionine</keyword>
<dbReference type="AlphaFoldDB" id="B8FHK6"/>
<dbReference type="SFLD" id="SFLDG01082">
    <property type="entry name" value="B12-binding_domain_containing"/>
    <property type="match status" value="1"/>
</dbReference>
<keyword evidence="3 6" id="KW-0479">Metal-binding</keyword>
<name>B8FHK6_DESAL</name>
<feature type="binding site" evidence="6">
    <location>
        <position position="305"/>
    </location>
    <ligand>
        <name>[4Fe-4S] cluster</name>
        <dbReference type="ChEBI" id="CHEBI:49883"/>
        <note>4Fe-4S-S-AdoMet</note>
    </ligand>
</feature>
<dbReference type="InterPro" id="IPR020612">
    <property type="entry name" value="Methylthiotransferase_CS"/>
</dbReference>
<feature type="domain" description="Radical SAM core" evidence="8">
    <location>
        <begin position="287"/>
        <end position="557"/>
    </location>
</feature>
<dbReference type="GO" id="GO:0005506">
    <property type="term" value="F:iron ion binding"/>
    <property type="evidence" value="ECO:0007669"/>
    <property type="project" value="UniProtKB-UniRule"/>
</dbReference>
<dbReference type="InterPro" id="IPR022946">
    <property type="entry name" value="UPF0313"/>
</dbReference>
<evidence type="ECO:0000256" key="7">
    <source>
        <dbReference type="SAM" id="MobiDB-lite"/>
    </source>
</evidence>
<dbReference type="PROSITE" id="PS01278">
    <property type="entry name" value="MTTASE_RADICAL"/>
    <property type="match status" value="1"/>
</dbReference>
<dbReference type="PROSITE" id="PS51918">
    <property type="entry name" value="RADICAL_SAM"/>
    <property type="match status" value="1"/>
</dbReference>
<dbReference type="GO" id="GO:0051539">
    <property type="term" value="F:4 iron, 4 sulfur cluster binding"/>
    <property type="evidence" value="ECO:0007669"/>
    <property type="project" value="UniProtKB-KW"/>
</dbReference>
<evidence type="ECO:0000256" key="5">
    <source>
        <dbReference type="ARBA" id="ARBA00023014"/>
    </source>
</evidence>
<feature type="binding site" evidence="6">
    <location>
        <position position="301"/>
    </location>
    <ligand>
        <name>[4Fe-4S] cluster</name>
        <dbReference type="ChEBI" id="CHEBI:49883"/>
        <note>4Fe-4S-S-AdoMet</note>
    </ligand>
</feature>
<keyword evidence="4 6" id="KW-0408">Iron</keyword>
<dbReference type="eggNOG" id="COG1032">
    <property type="taxonomic scope" value="Bacteria"/>
</dbReference>
<dbReference type="InterPro" id="IPR023404">
    <property type="entry name" value="rSAM_horseshoe"/>
</dbReference>
<protein>
    <submittedName>
        <fullName evidence="9">Radical SAM domain protein</fullName>
    </submittedName>
</protein>
<accession>B8FHK6</accession>
<dbReference type="NCBIfam" id="TIGR03904">
    <property type="entry name" value="SAM_YgiQ"/>
    <property type="match status" value="1"/>
</dbReference>
<dbReference type="Pfam" id="PF08497">
    <property type="entry name" value="Radical_SAM_N"/>
    <property type="match status" value="1"/>
</dbReference>
<dbReference type="HAMAP" id="MF_01251">
    <property type="entry name" value="UPF0313"/>
    <property type="match status" value="1"/>
</dbReference>
<dbReference type="InterPro" id="IPR007197">
    <property type="entry name" value="rSAM"/>
</dbReference>
<dbReference type="SFLD" id="SFLDS00029">
    <property type="entry name" value="Radical_SAM"/>
    <property type="match status" value="1"/>
</dbReference>
<evidence type="ECO:0000256" key="1">
    <source>
        <dbReference type="ARBA" id="ARBA00022485"/>
    </source>
</evidence>
<dbReference type="SUPFAM" id="SSF102114">
    <property type="entry name" value="Radical SAM enzymes"/>
    <property type="match status" value="1"/>
</dbReference>
<comment type="similarity">
    <text evidence="6">Belongs to the UPF0313 family.</text>
</comment>
<keyword evidence="1 6" id="KW-0004">4Fe-4S</keyword>
<dbReference type="InterPro" id="IPR058240">
    <property type="entry name" value="rSAM_sf"/>
</dbReference>
<dbReference type="KEGG" id="dal:Dalk_0589"/>
<evidence type="ECO:0000313" key="10">
    <source>
        <dbReference type="Proteomes" id="UP000000739"/>
    </source>
</evidence>
<reference evidence="9 10" key="1">
    <citation type="journal article" date="2012" name="Environ. Microbiol.">
        <title>The genome sequence of Desulfatibacillum alkenivorans AK-01: a blueprint for anaerobic alkane oxidation.</title>
        <authorList>
            <person name="Callaghan A.V."/>
            <person name="Morris B.E."/>
            <person name="Pereira I.A."/>
            <person name="McInerney M.J."/>
            <person name="Austin R.N."/>
            <person name="Groves J.T."/>
            <person name="Kukor J.J."/>
            <person name="Suflita J.M."/>
            <person name="Young L.Y."/>
            <person name="Zylstra G.J."/>
            <person name="Wawrik B."/>
        </authorList>
    </citation>
    <scope>NUCLEOTIDE SEQUENCE [LARGE SCALE GENOMIC DNA]</scope>
    <source>
        <strain evidence="9 10">AK-01</strain>
    </source>
</reference>
<evidence type="ECO:0000259" key="8">
    <source>
        <dbReference type="PROSITE" id="PS51918"/>
    </source>
</evidence>
<dbReference type="Proteomes" id="UP000000739">
    <property type="component" value="Chromosome"/>
</dbReference>
<dbReference type="SFLD" id="SFLDG01069">
    <property type="entry name" value="UPF0313"/>
    <property type="match status" value="1"/>
</dbReference>
<dbReference type="EMBL" id="CP001322">
    <property type="protein sequence ID" value="ACL02294.1"/>
    <property type="molecule type" value="Genomic_DNA"/>
</dbReference>
<proteinExistence type="inferred from homology"/>
<dbReference type="InterPro" id="IPR006638">
    <property type="entry name" value="Elp3/MiaA/NifB-like_rSAM"/>
</dbReference>
<gene>
    <name evidence="9" type="ordered locus">Dalk_0589</name>
</gene>
<dbReference type="Gene3D" id="3.80.30.20">
    <property type="entry name" value="tm_1862 like domain"/>
    <property type="match status" value="1"/>
</dbReference>
<dbReference type="SMART" id="SM00729">
    <property type="entry name" value="Elp3"/>
    <property type="match status" value="1"/>
</dbReference>
<evidence type="ECO:0000256" key="2">
    <source>
        <dbReference type="ARBA" id="ARBA00022691"/>
    </source>
</evidence>
<keyword evidence="10" id="KW-1185">Reference proteome</keyword>
<feature type="binding site" evidence="6">
    <location>
        <position position="308"/>
    </location>
    <ligand>
        <name>[4Fe-4S] cluster</name>
        <dbReference type="ChEBI" id="CHEBI:49883"/>
        <note>4Fe-4S-S-AdoMet</note>
    </ligand>
</feature>
<dbReference type="HOGENOM" id="CLU_018288_2_0_7"/>
<evidence type="ECO:0000313" key="9">
    <source>
        <dbReference type="EMBL" id="ACL02294.1"/>
    </source>
</evidence>
<evidence type="ECO:0000256" key="3">
    <source>
        <dbReference type="ARBA" id="ARBA00022723"/>
    </source>
</evidence>
<organism evidence="9 10">
    <name type="scientific">Desulfatibacillum aliphaticivorans</name>
    <dbReference type="NCBI Taxonomy" id="218208"/>
    <lineage>
        <taxon>Bacteria</taxon>
        <taxon>Pseudomonadati</taxon>
        <taxon>Thermodesulfobacteriota</taxon>
        <taxon>Desulfobacteria</taxon>
        <taxon>Desulfobacterales</taxon>
        <taxon>Desulfatibacillaceae</taxon>
        <taxon>Desulfatibacillum</taxon>
    </lineage>
</organism>
<keyword evidence="5 6" id="KW-0411">Iron-sulfur</keyword>
<dbReference type="RefSeq" id="WP_012609734.1">
    <property type="nucleotide sequence ID" value="NC_011768.1"/>
</dbReference>
<dbReference type="GO" id="GO:0003824">
    <property type="term" value="F:catalytic activity"/>
    <property type="evidence" value="ECO:0007669"/>
    <property type="project" value="InterPro"/>
</dbReference>
<sequence>MFLPTTKQELKSWGWDRLDVILVSGDAYIDSSYSGAAVIGRVLQNAGYRVGIIAQPDMDSGEDISRLGAPRLFWGITSGCVDSMVANYTALGKKIKQDDFTPGGVNDRRPDRAVIAYTNLVRRYFKDTAPIVLGGVEASLRRVSHYDFKSKSIRRSILFDAKADVLVYGMGEKAVLELASALDKGEDWRNIRGICFADKERPEGFLEPPSHEEVSRDKARFTDMFRVFQENQDPETARGFCQMQDTRYLIHNPPQPLPDAEELDGFYELDYQRDAHPYYTDQGPIRALDTIRFSLTTHRGCFGQCNFCAITAHQGARVHSRTEASILREAERITALPGFKGYIADVGGPTANMFGAACKQQGGPGACAHKRCLWPKPCPNLVFGHDKQMALLKKLGALPGVKKAFVASGIRYDLILADGKRGGAYLRQIMKDHTSGQMKIAPEHAVDPVLNLMGKPGGEGLERFKEMFDALESKLGKKQFLTYYFMAAHPGCTLNHMRTLSKFIQEKLRTRPQQVQIFTPTPSTYSTLMYYTGNNPFDGKPVFVEKNPPAKQDQKDALTGPAPKPKSGSTNRRFTKGRRKG</sequence>
<comment type="cofactor">
    <cofactor evidence="6">
        <name>[4Fe-4S] cluster</name>
        <dbReference type="ChEBI" id="CHEBI:49883"/>
    </cofactor>
    <text evidence="6">Binds 1 [4Fe-4S] cluster. The cluster is coordinated with 3 cysteines and an exchangeable S-adenosyl-L-methionine.</text>
</comment>
<dbReference type="InterPro" id="IPR013704">
    <property type="entry name" value="UPF0313_N"/>
</dbReference>
<feature type="region of interest" description="Disordered" evidence="7">
    <location>
        <begin position="540"/>
        <end position="581"/>
    </location>
</feature>
<dbReference type="PANTHER" id="PTHR32331:SF0">
    <property type="entry name" value="UPF0313 PROTEIN YGIQ"/>
    <property type="match status" value="1"/>
</dbReference>